<name>A0ABV8KWJ3_9ACTN</name>
<evidence type="ECO:0000313" key="2">
    <source>
        <dbReference type="Proteomes" id="UP001595868"/>
    </source>
</evidence>
<dbReference type="Proteomes" id="UP001595868">
    <property type="component" value="Unassembled WGS sequence"/>
</dbReference>
<protein>
    <submittedName>
        <fullName evidence="1">Uncharacterized protein</fullName>
    </submittedName>
</protein>
<proteinExistence type="predicted"/>
<sequence>MDRVTAIFDVSLFERDLDAAGYLEQGALIRQAIGLLPDHDDSGRRQNLEELAALNEFLAERNPSLKLERLKRLKRLRAASAEEVPER</sequence>
<comment type="caution">
    <text evidence="1">The sequence shown here is derived from an EMBL/GenBank/DDBJ whole genome shotgun (WGS) entry which is preliminary data.</text>
</comment>
<reference evidence="2" key="1">
    <citation type="journal article" date="2019" name="Int. J. Syst. Evol. Microbiol.">
        <title>The Global Catalogue of Microorganisms (GCM) 10K type strain sequencing project: providing services to taxonomists for standard genome sequencing and annotation.</title>
        <authorList>
            <consortium name="The Broad Institute Genomics Platform"/>
            <consortium name="The Broad Institute Genome Sequencing Center for Infectious Disease"/>
            <person name="Wu L."/>
            <person name="Ma J."/>
        </authorList>
    </citation>
    <scope>NUCLEOTIDE SEQUENCE [LARGE SCALE GENOMIC DNA]</scope>
    <source>
        <strain evidence="2">2902at01</strain>
    </source>
</reference>
<evidence type="ECO:0000313" key="1">
    <source>
        <dbReference type="EMBL" id="MFC4110487.1"/>
    </source>
</evidence>
<dbReference type="RefSeq" id="WP_377552935.1">
    <property type="nucleotide sequence ID" value="NZ_JBHSBN010000043.1"/>
</dbReference>
<organism evidence="1 2">
    <name type="scientific">Micromonospora zhanjiangensis</name>
    <dbReference type="NCBI Taxonomy" id="1522057"/>
    <lineage>
        <taxon>Bacteria</taxon>
        <taxon>Bacillati</taxon>
        <taxon>Actinomycetota</taxon>
        <taxon>Actinomycetes</taxon>
        <taxon>Micromonosporales</taxon>
        <taxon>Micromonosporaceae</taxon>
        <taxon>Micromonospora</taxon>
    </lineage>
</organism>
<dbReference type="EMBL" id="JBHSBN010000043">
    <property type="protein sequence ID" value="MFC4110487.1"/>
    <property type="molecule type" value="Genomic_DNA"/>
</dbReference>
<gene>
    <name evidence="1" type="ORF">ACFOX0_31780</name>
</gene>
<keyword evidence="2" id="KW-1185">Reference proteome</keyword>
<accession>A0ABV8KWJ3</accession>